<gene>
    <name evidence="3" type="ORF">M997_0399</name>
</gene>
<name>A0AAJ3HUY8_PROHU</name>
<proteinExistence type="predicted"/>
<evidence type="ECO:0000256" key="1">
    <source>
        <dbReference type="SAM" id="Phobius"/>
    </source>
</evidence>
<keyword evidence="3" id="KW-0012">Acyltransferase</keyword>
<keyword evidence="3" id="KW-0808">Transferase</keyword>
<evidence type="ECO:0000313" key="3">
    <source>
        <dbReference type="EMBL" id="OAT50314.1"/>
    </source>
</evidence>
<dbReference type="Proteomes" id="UP000078250">
    <property type="component" value="Unassembled WGS sequence"/>
</dbReference>
<dbReference type="RefSeq" id="WP_064718448.1">
    <property type="nucleotide sequence ID" value="NZ_LXEV01000007.1"/>
</dbReference>
<evidence type="ECO:0000313" key="4">
    <source>
        <dbReference type="Proteomes" id="UP000078250"/>
    </source>
</evidence>
<comment type="caution">
    <text evidence="3">The sequence shown here is derived from an EMBL/GenBank/DDBJ whole genome shotgun (WGS) entry which is preliminary data.</text>
</comment>
<dbReference type="AlphaFoldDB" id="A0AAJ3HUY8"/>
<reference evidence="3 4" key="1">
    <citation type="submission" date="2016-04" db="EMBL/GenBank/DDBJ databases">
        <title>ATOL: Assembling a taxonomically balanced genome-scale reconstruction of the evolutionary history of the Enterobacteriaceae.</title>
        <authorList>
            <person name="Plunkett G.III."/>
            <person name="Neeno-Eckwall E.C."/>
            <person name="Glasner J.D."/>
            <person name="Perna N.T."/>
        </authorList>
    </citation>
    <scope>NUCLEOTIDE SEQUENCE [LARGE SCALE GENOMIC DNA]</scope>
    <source>
        <strain evidence="3 4">ATCC 700826</strain>
    </source>
</reference>
<dbReference type="GO" id="GO:0016747">
    <property type="term" value="F:acyltransferase activity, transferring groups other than amino-acyl groups"/>
    <property type="evidence" value="ECO:0007669"/>
    <property type="project" value="InterPro"/>
</dbReference>
<feature type="transmembrane region" description="Helical" evidence="1">
    <location>
        <begin position="12"/>
        <end position="30"/>
    </location>
</feature>
<keyword evidence="4" id="KW-1185">Reference proteome</keyword>
<protein>
    <submittedName>
        <fullName evidence="3">Acyltransferase</fullName>
        <ecNumber evidence="3">2.3.1.-</ecNumber>
    </submittedName>
</protein>
<feature type="transmembrane region" description="Helical" evidence="1">
    <location>
        <begin position="50"/>
        <end position="67"/>
    </location>
</feature>
<dbReference type="EMBL" id="LXEV01000007">
    <property type="protein sequence ID" value="OAT50314.1"/>
    <property type="molecule type" value="Genomic_DNA"/>
</dbReference>
<dbReference type="EC" id="2.3.1.-" evidence="3"/>
<evidence type="ECO:0000259" key="2">
    <source>
        <dbReference type="Pfam" id="PF01757"/>
    </source>
</evidence>
<accession>A0AAJ3HUY8</accession>
<dbReference type="Pfam" id="PF01757">
    <property type="entry name" value="Acyl_transf_3"/>
    <property type="match status" value="1"/>
</dbReference>
<organism evidence="3 4">
    <name type="scientific">Proteus hauseri ATCC 700826</name>
    <dbReference type="NCBI Taxonomy" id="1354271"/>
    <lineage>
        <taxon>Bacteria</taxon>
        <taxon>Pseudomonadati</taxon>
        <taxon>Pseudomonadota</taxon>
        <taxon>Gammaproteobacteria</taxon>
        <taxon>Enterobacterales</taxon>
        <taxon>Morganellaceae</taxon>
        <taxon>Proteus</taxon>
    </lineage>
</organism>
<feature type="domain" description="Acyltransferase 3" evidence="2">
    <location>
        <begin position="47"/>
        <end position="104"/>
    </location>
</feature>
<sequence length="106" mass="11944">MNEIFYYLSINNIIYALFIIISVLIISFLLNKIIEIAPTGSHNDLILEGLRGISCLLVFIAHSYLAISTTGIKSPTFEIQPIYSFEKMGSFGADMFFCLTGFYFPL</sequence>
<keyword evidence="1" id="KW-1133">Transmembrane helix</keyword>
<keyword evidence="1" id="KW-0812">Transmembrane</keyword>
<dbReference type="InterPro" id="IPR002656">
    <property type="entry name" value="Acyl_transf_3_dom"/>
</dbReference>
<keyword evidence="1" id="KW-0472">Membrane</keyword>